<name>K6GRJ6_9BACT</name>
<dbReference type="InterPro" id="IPR050498">
    <property type="entry name" value="Ycf3"/>
</dbReference>
<keyword evidence="2 3" id="KW-0802">TPR repeat</keyword>
<dbReference type="PATRIC" id="fig|1206767.3.peg.1695"/>
<dbReference type="SMART" id="SM00028">
    <property type="entry name" value="TPR"/>
    <property type="match status" value="2"/>
</dbReference>
<evidence type="ECO:0000256" key="3">
    <source>
        <dbReference type="PROSITE-ProRule" id="PRU00339"/>
    </source>
</evidence>
<protein>
    <submittedName>
        <fullName evidence="5">Tetratricopeptide repeat protein</fullName>
    </submittedName>
</protein>
<dbReference type="Pfam" id="PF00515">
    <property type="entry name" value="TPR_1"/>
    <property type="match status" value="1"/>
</dbReference>
<dbReference type="PANTHER" id="PTHR44858">
    <property type="entry name" value="TETRATRICOPEPTIDE REPEAT PROTEIN 6"/>
    <property type="match status" value="1"/>
</dbReference>
<dbReference type="AlphaFoldDB" id="K6GRJ6"/>
<gene>
    <name evidence="5" type="ORF">B193_1728</name>
</gene>
<feature type="signal peptide" evidence="4">
    <location>
        <begin position="1"/>
        <end position="24"/>
    </location>
</feature>
<evidence type="ECO:0000313" key="6">
    <source>
        <dbReference type="Proteomes" id="UP000006272"/>
    </source>
</evidence>
<dbReference type="Pfam" id="PF13181">
    <property type="entry name" value="TPR_8"/>
    <property type="match status" value="1"/>
</dbReference>
<organism evidence="5 6">
    <name type="scientific">Solidesulfovibrio magneticus str. Maddingley MBC34</name>
    <dbReference type="NCBI Taxonomy" id="1206767"/>
    <lineage>
        <taxon>Bacteria</taxon>
        <taxon>Pseudomonadati</taxon>
        <taxon>Thermodesulfobacteriota</taxon>
        <taxon>Desulfovibrionia</taxon>
        <taxon>Desulfovibrionales</taxon>
        <taxon>Desulfovibrionaceae</taxon>
        <taxon>Solidesulfovibrio</taxon>
    </lineage>
</organism>
<evidence type="ECO:0000256" key="4">
    <source>
        <dbReference type="SAM" id="SignalP"/>
    </source>
</evidence>
<dbReference type="InterPro" id="IPR011990">
    <property type="entry name" value="TPR-like_helical_dom_sf"/>
</dbReference>
<sequence length="138" mass="14621">MGKRMRGAVMALALILALPGAAMAGPTDDYRQGISAANKGDMDTAIAAFTRIVDSGAGGDVKNLASAYNLRGMCQEAKNDLQKALADYSKAIELDAKMAEALGNRAMLYVKLGDEAKAKEDAVAAKRIDRKVKVPEFK</sequence>
<dbReference type="Pfam" id="PF13174">
    <property type="entry name" value="TPR_6"/>
    <property type="match status" value="1"/>
</dbReference>
<comment type="caution">
    <text evidence="5">The sequence shown here is derived from an EMBL/GenBank/DDBJ whole genome shotgun (WGS) entry which is preliminary data.</text>
</comment>
<dbReference type="InterPro" id="IPR019734">
    <property type="entry name" value="TPR_rpt"/>
</dbReference>
<dbReference type="Gene3D" id="1.25.40.10">
    <property type="entry name" value="Tetratricopeptide repeat domain"/>
    <property type="match status" value="1"/>
</dbReference>
<dbReference type="PROSITE" id="PS50005">
    <property type="entry name" value="TPR"/>
    <property type="match status" value="1"/>
</dbReference>
<evidence type="ECO:0000256" key="2">
    <source>
        <dbReference type="ARBA" id="ARBA00022803"/>
    </source>
</evidence>
<reference evidence="5 6" key="1">
    <citation type="submission" date="2012-07" db="EMBL/GenBank/DDBJ databases">
        <title>Draft genome sequence of Desulfovibrio magneticus str. Maddingley MBC34 obtained from a metagenomic sequence of a methanogenic enrichment isolated from coal-seam formation water in Victoria, Australia.</title>
        <authorList>
            <person name="Greenfield P."/>
            <person name="Hendry P."/>
            <person name="Li D."/>
            <person name="Rosewarne C.P."/>
            <person name="Tran-Dinh N."/>
            <person name="Elbourne L.D.H."/>
            <person name="Paulsen I.T."/>
            <person name="Midgley D.J."/>
        </authorList>
    </citation>
    <scope>NUCLEOTIDE SEQUENCE [LARGE SCALE GENOMIC DNA]</scope>
    <source>
        <strain evidence="6">Maddingley MBC34</strain>
    </source>
</reference>
<keyword evidence="4" id="KW-0732">Signal</keyword>
<dbReference type="PANTHER" id="PTHR44858:SF1">
    <property type="entry name" value="UDP-N-ACETYLGLUCOSAMINE--PEPTIDE N-ACETYLGLUCOSAMINYLTRANSFERASE SPINDLY-RELATED"/>
    <property type="match status" value="1"/>
</dbReference>
<feature type="repeat" description="TPR" evidence="3">
    <location>
        <begin position="65"/>
        <end position="98"/>
    </location>
</feature>
<feature type="chain" id="PRO_5003891432" evidence="4">
    <location>
        <begin position="25"/>
        <end position="138"/>
    </location>
</feature>
<dbReference type="Proteomes" id="UP000006272">
    <property type="component" value="Unassembled WGS sequence"/>
</dbReference>
<evidence type="ECO:0000313" key="5">
    <source>
        <dbReference type="EMBL" id="EKO39571.1"/>
    </source>
</evidence>
<dbReference type="SUPFAM" id="SSF48452">
    <property type="entry name" value="TPR-like"/>
    <property type="match status" value="1"/>
</dbReference>
<proteinExistence type="predicted"/>
<keyword evidence="1" id="KW-0677">Repeat</keyword>
<accession>K6GRJ6</accession>
<dbReference type="EMBL" id="ALAO01000131">
    <property type="protein sequence ID" value="EKO39571.1"/>
    <property type="molecule type" value="Genomic_DNA"/>
</dbReference>
<evidence type="ECO:0000256" key="1">
    <source>
        <dbReference type="ARBA" id="ARBA00022737"/>
    </source>
</evidence>